<dbReference type="AlphaFoldDB" id="A0A368E0R7"/>
<dbReference type="Gene3D" id="3.90.79.10">
    <property type="entry name" value="Nucleoside Triphosphate Pyrophosphohydrolase"/>
    <property type="match status" value="1"/>
</dbReference>
<keyword evidence="5" id="KW-0460">Magnesium</keyword>
<dbReference type="InterPro" id="IPR015797">
    <property type="entry name" value="NUDIX_hydrolase-like_dom_sf"/>
</dbReference>
<evidence type="ECO:0000256" key="5">
    <source>
        <dbReference type="ARBA" id="ARBA00022842"/>
    </source>
</evidence>
<comment type="cofactor">
    <cofactor evidence="2">
        <name>Mg(2+)</name>
        <dbReference type="ChEBI" id="CHEBI:18420"/>
    </cofactor>
</comment>
<dbReference type="InterPro" id="IPR000086">
    <property type="entry name" value="NUDIX_hydrolase_dom"/>
</dbReference>
<evidence type="ECO:0000256" key="6">
    <source>
        <dbReference type="ARBA" id="ARBA00023211"/>
    </source>
</evidence>
<protein>
    <submittedName>
        <fullName evidence="8">NUDIX hydrolase</fullName>
    </submittedName>
</protein>
<dbReference type="EMBL" id="QOQF01000006">
    <property type="protein sequence ID" value="RCL77679.1"/>
    <property type="molecule type" value="Genomic_DNA"/>
</dbReference>
<dbReference type="PANTHER" id="PTHR12318">
    <property type="entry name" value="TESTOSTERONE-REGULATED PROTEIN RP2"/>
    <property type="match status" value="1"/>
</dbReference>
<feature type="domain" description="Nudix hydrolase" evidence="7">
    <location>
        <begin position="30"/>
        <end position="228"/>
    </location>
</feature>
<proteinExistence type="predicted"/>
<evidence type="ECO:0000259" key="7">
    <source>
        <dbReference type="PROSITE" id="PS51462"/>
    </source>
</evidence>
<keyword evidence="6" id="KW-0464">Manganese</keyword>
<keyword evidence="3" id="KW-0479">Metal-binding</keyword>
<dbReference type="InterPro" id="IPR039121">
    <property type="entry name" value="NUDT19"/>
</dbReference>
<keyword evidence="4 8" id="KW-0378">Hydrolase</keyword>
<evidence type="ECO:0000256" key="1">
    <source>
        <dbReference type="ARBA" id="ARBA00001936"/>
    </source>
</evidence>
<dbReference type="PANTHER" id="PTHR12318:SF0">
    <property type="entry name" value="ACYL-COENZYME A DIPHOSPHATASE NUDT19"/>
    <property type="match status" value="1"/>
</dbReference>
<organism evidence="8 9">
    <name type="scientific">PS1 clade bacterium</name>
    <dbReference type="NCBI Taxonomy" id="2175152"/>
    <lineage>
        <taxon>Bacteria</taxon>
        <taxon>Pseudomonadati</taxon>
        <taxon>Pseudomonadota</taxon>
        <taxon>Alphaproteobacteria</taxon>
        <taxon>PS1 clade</taxon>
    </lineage>
</organism>
<dbReference type="GO" id="GO:0016818">
    <property type="term" value="F:hydrolase activity, acting on acid anhydrides, in phosphorus-containing anhydrides"/>
    <property type="evidence" value="ECO:0007669"/>
    <property type="project" value="InterPro"/>
</dbReference>
<dbReference type="GO" id="GO:0046872">
    <property type="term" value="F:metal ion binding"/>
    <property type="evidence" value="ECO:0007669"/>
    <property type="project" value="UniProtKB-KW"/>
</dbReference>
<accession>A0A368E0R7</accession>
<evidence type="ECO:0000313" key="9">
    <source>
        <dbReference type="Proteomes" id="UP000252132"/>
    </source>
</evidence>
<reference evidence="8 9" key="1">
    <citation type="journal article" date="2018" name="Microbiome">
        <title>Fine metagenomic profile of the Mediterranean stratified and mixed water columns revealed by assembly and recruitment.</title>
        <authorList>
            <person name="Haro-Moreno J.M."/>
            <person name="Lopez-Perez M."/>
            <person name="De La Torre J.R."/>
            <person name="Picazo A."/>
            <person name="Camacho A."/>
            <person name="Rodriguez-Valera F."/>
        </authorList>
    </citation>
    <scope>NUCLEOTIDE SEQUENCE [LARGE SCALE GENOMIC DNA]</scope>
    <source>
        <strain evidence="8">MED-G55</strain>
    </source>
</reference>
<gene>
    <name evidence="8" type="ORF">DBW69_02815</name>
</gene>
<evidence type="ECO:0000256" key="3">
    <source>
        <dbReference type="ARBA" id="ARBA00022723"/>
    </source>
</evidence>
<dbReference type="SUPFAM" id="SSF55811">
    <property type="entry name" value="Nudix"/>
    <property type="match status" value="1"/>
</dbReference>
<comment type="caution">
    <text evidence="8">The sequence shown here is derived from an EMBL/GenBank/DDBJ whole genome shotgun (WGS) entry which is preliminary data.</text>
</comment>
<dbReference type="CDD" id="cd18870">
    <property type="entry name" value="NUDIX_AcylCoAdiphos_Nudt19"/>
    <property type="match status" value="1"/>
</dbReference>
<sequence length="258" mass="29651">MQKTTQLSELDTKIEKSVDERADITLPYIRPVDAATLIIVNRQTKTPKVLMGKRSAKHKFMPNKFVFPGGRVDPCDSRLIVPSKMRTPVIKHLRAETKKNMTPARLRGLALAAIRETYEETGLVLGRPTSSDVTSRHPVWRTFLEHGVEPALGNLDYVARAITPTKRNRRFDTRFFMADASELHNKPSDITNGSGELLDLHWISLKEALKLDLPIITHEIVKCIEERLQYPDTRRYTRPVPFYRFEYGRFIISNLRAN</sequence>
<evidence type="ECO:0000313" key="8">
    <source>
        <dbReference type="EMBL" id="RCL77679.1"/>
    </source>
</evidence>
<comment type="cofactor">
    <cofactor evidence="1">
        <name>Mn(2+)</name>
        <dbReference type="ChEBI" id="CHEBI:29035"/>
    </cofactor>
</comment>
<name>A0A368E0R7_9PROT</name>
<evidence type="ECO:0000256" key="4">
    <source>
        <dbReference type="ARBA" id="ARBA00022801"/>
    </source>
</evidence>
<dbReference type="Proteomes" id="UP000252132">
    <property type="component" value="Unassembled WGS sequence"/>
</dbReference>
<evidence type="ECO:0000256" key="2">
    <source>
        <dbReference type="ARBA" id="ARBA00001946"/>
    </source>
</evidence>
<dbReference type="PROSITE" id="PS51462">
    <property type="entry name" value="NUDIX"/>
    <property type="match status" value="1"/>
</dbReference>